<evidence type="ECO:0000256" key="7">
    <source>
        <dbReference type="HAMAP-Rule" id="MF_02065"/>
    </source>
</evidence>
<dbReference type="PANTHER" id="PTHR30518">
    <property type="entry name" value="ENDOLYTIC MUREIN TRANSGLYCOSYLASE"/>
    <property type="match status" value="1"/>
</dbReference>
<dbReference type="GO" id="GO:0009252">
    <property type="term" value="P:peptidoglycan biosynthetic process"/>
    <property type="evidence" value="ECO:0007669"/>
    <property type="project" value="UniProtKB-UniRule"/>
</dbReference>
<evidence type="ECO:0000313" key="9">
    <source>
        <dbReference type="Proteomes" id="UP000253490"/>
    </source>
</evidence>
<evidence type="ECO:0000256" key="6">
    <source>
        <dbReference type="ARBA" id="ARBA00023316"/>
    </source>
</evidence>
<keyword evidence="4 7" id="KW-0472">Membrane</keyword>
<keyword evidence="3 7" id="KW-1133">Transmembrane helix</keyword>
<comment type="similarity">
    <text evidence="7">Belongs to the transglycosylase MltG family.</text>
</comment>
<dbReference type="Gene3D" id="3.30.1490.480">
    <property type="entry name" value="Endolytic murein transglycosylase"/>
    <property type="match status" value="2"/>
</dbReference>
<sequence>MKDKKRKMLLLLLLIIVSIGAFILYYYNSIKPLNRNGEEKLVEIPSGYSLMDIADLLEDAHIIKDKLSLKIYAITKGYAGQIKAGKYILSPSYSVGEIVEKIARGETARESIVITIPEGWNLSQIGEALEKNELVSKDEFIKETNNIAKYQEEFPFLSGIKNIEERSLEGYLFPDTYYFYKEDDSEIIIRKMLSRFGQILKPEYEEQAESLNMTIDDIVILTSIVEQETKYPEDRPKVAEVFYNRLEINKPLQSDITVLYALGVKKERVLYKDLEVESKYNTYKYPGLPIGPVGSFSEAALKATLYPDDNDYLYFLAKPDGYCVFNETFEEHDVDVNKYLR</sequence>
<comment type="catalytic activity">
    <reaction evidence="7">
        <text>a peptidoglycan chain = a peptidoglycan chain with N-acetyl-1,6-anhydromuramyl-[peptide] at the reducing end + a peptidoglycan chain with N-acetylglucosamine at the non-reducing end.</text>
        <dbReference type="EC" id="4.2.2.29"/>
    </reaction>
</comment>
<gene>
    <name evidence="7" type="primary">mltG</name>
    <name evidence="8" type="ORF">DES36_103150</name>
</gene>
<feature type="site" description="Important for catalytic activity" evidence="7">
    <location>
        <position position="228"/>
    </location>
</feature>
<dbReference type="PANTHER" id="PTHR30518:SF2">
    <property type="entry name" value="ENDOLYTIC MUREIN TRANSGLYCOSYLASE"/>
    <property type="match status" value="1"/>
</dbReference>
<comment type="subcellular location">
    <subcellularLocation>
        <location evidence="7">Cell membrane</location>
        <topology evidence="7">Single-pass membrane protein</topology>
    </subcellularLocation>
</comment>
<keyword evidence="1 7" id="KW-1003">Cell membrane</keyword>
<keyword evidence="2 7" id="KW-0812">Transmembrane</keyword>
<dbReference type="GO" id="GO:0005886">
    <property type="term" value="C:plasma membrane"/>
    <property type="evidence" value="ECO:0007669"/>
    <property type="project" value="UniProtKB-SubCell"/>
</dbReference>
<dbReference type="Pfam" id="PF02618">
    <property type="entry name" value="YceG"/>
    <property type="match status" value="1"/>
</dbReference>
<evidence type="ECO:0000256" key="4">
    <source>
        <dbReference type="ARBA" id="ARBA00023136"/>
    </source>
</evidence>
<keyword evidence="9" id="KW-1185">Reference proteome</keyword>
<dbReference type="GO" id="GO:0071555">
    <property type="term" value="P:cell wall organization"/>
    <property type="evidence" value="ECO:0007669"/>
    <property type="project" value="UniProtKB-KW"/>
</dbReference>
<evidence type="ECO:0000256" key="2">
    <source>
        <dbReference type="ARBA" id="ARBA00022692"/>
    </source>
</evidence>
<keyword evidence="6 7" id="KW-0961">Cell wall biogenesis/degradation</keyword>
<dbReference type="AlphaFoldDB" id="A0A366IEP8"/>
<evidence type="ECO:0000256" key="5">
    <source>
        <dbReference type="ARBA" id="ARBA00023239"/>
    </source>
</evidence>
<dbReference type="InterPro" id="IPR003770">
    <property type="entry name" value="MLTG-like"/>
</dbReference>
<dbReference type="EMBL" id="QNRX01000003">
    <property type="protein sequence ID" value="RBP68388.1"/>
    <property type="molecule type" value="Genomic_DNA"/>
</dbReference>
<dbReference type="CDD" id="cd08010">
    <property type="entry name" value="MltG_like"/>
    <property type="match status" value="1"/>
</dbReference>
<evidence type="ECO:0000313" key="8">
    <source>
        <dbReference type="EMBL" id="RBP68388.1"/>
    </source>
</evidence>
<dbReference type="OrthoDB" id="9814591at2"/>
<dbReference type="NCBIfam" id="TIGR00247">
    <property type="entry name" value="endolytic transglycosylase MltG"/>
    <property type="match status" value="1"/>
</dbReference>
<dbReference type="EC" id="4.2.2.29" evidence="7"/>
<evidence type="ECO:0000256" key="1">
    <source>
        <dbReference type="ARBA" id="ARBA00022475"/>
    </source>
</evidence>
<dbReference type="GO" id="GO:0008932">
    <property type="term" value="F:lytic endotransglycosylase activity"/>
    <property type="evidence" value="ECO:0007669"/>
    <property type="project" value="UniProtKB-UniRule"/>
</dbReference>
<reference evidence="8 9" key="1">
    <citation type="submission" date="2018-06" db="EMBL/GenBank/DDBJ databases">
        <title>Genomic Encyclopedia of Type Strains, Phase IV (KMG-IV): sequencing the most valuable type-strain genomes for metagenomic binning, comparative biology and taxonomic classification.</title>
        <authorList>
            <person name="Goeker M."/>
        </authorList>
    </citation>
    <scope>NUCLEOTIDE SEQUENCE [LARGE SCALE GENOMIC DNA]</scope>
    <source>
        <strain evidence="8 9">DSM 22112</strain>
    </source>
</reference>
<comment type="caution">
    <text evidence="8">The sequence shown here is derived from an EMBL/GenBank/DDBJ whole genome shotgun (WGS) entry which is preliminary data.</text>
</comment>
<name>A0A366IEP8_9FIRM</name>
<proteinExistence type="inferred from homology"/>
<evidence type="ECO:0000256" key="3">
    <source>
        <dbReference type="ARBA" id="ARBA00022989"/>
    </source>
</evidence>
<dbReference type="RefSeq" id="WP_113919814.1">
    <property type="nucleotide sequence ID" value="NZ_QNRX01000003.1"/>
</dbReference>
<accession>A0A366IEP8</accession>
<dbReference type="HAMAP" id="MF_02065">
    <property type="entry name" value="MltG"/>
    <property type="match status" value="1"/>
</dbReference>
<feature type="transmembrane region" description="Helical" evidence="7">
    <location>
        <begin position="9"/>
        <end position="27"/>
    </location>
</feature>
<keyword evidence="5 7" id="KW-0456">Lyase</keyword>
<organism evidence="8 9">
    <name type="scientific">Alkalibaculum bacchi</name>
    <dbReference type="NCBI Taxonomy" id="645887"/>
    <lineage>
        <taxon>Bacteria</taxon>
        <taxon>Bacillati</taxon>
        <taxon>Bacillota</taxon>
        <taxon>Clostridia</taxon>
        <taxon>Eubacteriales</taxon>
        <taxon>Eubacteriaceae</taxon>
        <taxon>Alkalibaculum</taxon>
    </lineage>
</organism>
<protein>
    <recommendedName>
        <fullName evidence="7">Endolytic murein transglycosylase</fullName>
        <ecNumber evidence="7">4.2.2.29</ecNumber>
    </recommendedName>
    <alternativeName>
        <fullName evidence="7">Peptidoglycan lytic transglycosylase</fullName>
    </alternativeName>
    <alternativeName>
        <fullName evidence="7">Peptidoglycan polymerization terminase</fullName>
    </alternativeName>
</protein>
<comment type="function">
    <text evidence="7">Functions as a peptidoglycan terminase that cleaves nascent peptidoglycan strands endolytically to terminate their elongation.</text>
</comment>
<dbReference type="Proteomes" id="UP000253490">
    <property type="component" value="Unassembled WGS sequence"/>
</dbReference>
<dbReference type="Gene3D" id="3.30.160.60">
    <property type="entry name" value="Classic Zinc Finger"/>
    <property type="match status" value="1"/>
</dbReference>